<sequence>MATYLVLHLVSYISRKVTTRATPIFTTATPARVSCLDQSRRRGLKQHGSRNRSIERQHRLQRLSYTFPKICKWLGEKYVTIIVESTFIYSAVSIHASAGPELKKACLFLHQVTRNVGCPIGEARIKSCFHAKSGSRLKVSKIIHTELRKAYRSSMALAVQNGVKYIAFPAISCGLYQYPLEKASVVALSAVREGCAEAVVIHFLSFLWKLKQFWKTVPQQPCKW</sequence>
<dbReference type="AlphaFoldDB" id="A0A2R6WRU2"/>
<dbReference type="InterPro" id="IPR043472">
    <property type="entry name" value="Macro_dom-like"/>
</dbReference>
<dbReference type="Gramene" id="Mp7g05250.1">
    <property type="protein sequence ID" value="Mp7g05250.1.cds"/>
    <property type="gene ID" value="Mp7g05250"/>
</dbReference>
<keyword evidence="3" id="KW-1185">Reference proteome</keyword>
<evidence type="ECO:0000313" key="3">
    <source>
        <dbReference type="Proteomes" id="UP000244005"/>
    </source>
</evidence>
<evidence type="ECO:0000259" key="1">
    <source>
        <dbReference type="PROSITE" id="PS51154"/>
    </source>
</evidence>
<dbReference type="PROSITE" id="PS51154">
    <property type="entry name" value="MACRO"/>
    <property type="match status" value="1"/>
</dbReference>
<dbReference type="SUPFAM" id="SSF52949">
    <property type="entry name" value="Macro domain-like"/>
    <property type="match status" value="1"/>
</dbReference>
<dbReference type="OrthoDB" id="6133115at2759"/>
<reference evidence="3" key="1">
    <citation type="journal article" date="2017" name="Cell">
        <title>Insights into land plant evolution garnered from the Marchantia polymorpha genome.</title>
        <authorList>
            <person name="Bowman J.L."/>
            <person name="Kohchi T."/>
            <person name="Yamato K.T."/>
            <person name="Jenkins J."/>
            <person name="Shu S."/>
            <person name="Ishizaki K."/>
            <person name="Yamaoka S."/>
            <person name="Nishihama R."/>
            <person name="Nakamura Y."/>
            <person name="Berger F."/>
            <person name="Adam C."/>
            <person name="Aki S.S."/>
            <person name="Althoff F."/>
            <person name="Araki T."/>
            <person name="Arteaga-Vazquez M.A."/>
            <person name="Balasubrmanian S."/>
            <person name="Barry K."/>
            <person name="Bauer D."/>
            <person name="Boehm C.R."/>
            <person name="Briginshaw L."/>
            <person name="Caballero-Perez J."/>
            <person name="Catarino B."/>
            <person name="Chen F."/>
            <person name="Chiyoda S."/>
            <person name="Chovatia M."/>
            <person name="Davies K.M."/>
            <person name="Delmans M."/>
            <person name="Demura T."/>
            <person name="Dierschke T."/>
            <person name="Dolan L."/>
            <person name="Dorantes-Acosta A.E."/>
            <person name="Eklund D.M."/>
            <person name="Florent S.N."/>
            <person name="Flores-Sandoval E."/>
            <person name="Fujiyama A."/>
            <person name="Fukuzawa H."/>
            <person name="Galik B."/>
            <person name="Grimanelli D."/>
            <person name="Grimwood J."/>
            <person name="Grossniklaus U."/>
            <person name="Hamada T."/>
            <person name="Haseloff J."/>
            <person name="Hetherington A.J."/>
            <person name="Higo A."/>
            <person name="Hirakawa Y."/>
            <person name="Hundley H.N."/>
            <person name="Ikeda Y."/>
            <person name="Inoue K."/>
            <person name="Inoue S.I."/>
            <person name="Ishida S."/>
            <person name="Jia Q."/>
            <person name="Kakita M."/>
            <person name="Kanazawa T."/>
            <person name="Kawai Y."/>
            <person name="Kawashima T."/>
            <person name="Kennedy M."/>
            <person name="Kinose K."/>
            <person name="Kinoshita T."/>
            <person name="Kohara Y."/>
            <person name="Koide E."/>
            <person name="Komatsu K."/>
            <person name="Kopischke S."/>
            <person name="Kubo M."/>
            <person name="Kyozuka J."/>
            <person name="Lagercrantz U."/>
            <person name="Lin S.S."/>
            <person name="Lindquist E."/>
            <person name="Lipzen A.M."/>
            <person name="Lu C.W."/>
            <person name="De Luna E."/>
            <person name="Martienssen R.A."/>
            <person name="Minamino N."/>
            <person name="Mizutani M."/>
            <person name="Mizutani M."/>
            <person name="Mochizuki N."/>
            <person name="Monte I."/>
            <person name="Mosher R."/>
            <person name="Nagasaki H."/>
            <person name="Nakagami H."/>
            <person name="Naramoto S."/>
            <person name="Nishitani K."/>
            <person name="Ohtani M."/>
            <person name="Okamoto T."/>
            <person name="Okumura M."/>
            <person name="Phillips J."/>
            <person name="Pollak B."/>
            <person name="Reinders A."/>
            <person name="Rovekamp M."/>
            <person name="Sano R."/>
            <person name="Sawa S."/>
            <person name="Schmid M.W."/>
            <person name="Shirakawa M."/>
            <person name="Solano R."/>
            <person name="Spunde A."/>
            <person name="Suetsugu N."/>
            <person name="Sugano S."/>
            <person name="Sugiyama A."/>
            <person name="Sun R."/>
            <person name="Suzuki Y."/>
            <person name="Takenaka M."/>
            <person name="Takezawa D."/>
            <person name="Tomogane H."/>
            <person name="Tsuzuki M."/>
            <person name="Ueda T."/>
            <person name="Umeda M."/>
            <person name="Ward J.M."/>
            <person name="Watanabe Y."/>
            <person name="Yazaki K."/>
            <person name="Yokoyama R."/>
            <person name="Yoshitake Y."/>
            <person name="Yotsui I."/>
            <person name="Zachgo S."/>
            <person name="Schmutz J."/>
        </authorList>
    </citation>
    <scope>NUCLEOTIDE SEQUENCE [LARGE SCALE GENOMIC DNA]</scope>
    <source>
        <strain evidence="3">Tak-1</strain>
    </source>
</reference>
<accession>A0A2R6WRU2</accession>
<gene>
    <name evidence="2" type="ORF">MARPO_0062s0001</name>
</gene>
<dbReference type="Gene3D" id="3.40.220.10">
    <property type="entry name" value="Leucine Aminopeptidase, subunit E, domain 1"/>
    <property type="match status" value="1"/>
</dbReference>
<name>A0A2R6WRU2_MARPO</name>
<dbReference type="PANTHER" id="PTHR11106:SF27">
    <property type="entry name" value="MACRO DOMAIN-CONTAINING PROTEIN"/>
    <property type="match status" value="1"/>
</dbReference>
<dbReference type="InterPro" id="IPR002589">
    <property type="entry name" value="Macro_dom"/>
</dbReference>
<dbReference type="Pfam" id="PF01661">
    <property type="entry name" value="Macro"/>
    <property type="match status" value="1"/>
</dbReference>
<dbReference type="EMBL" id="KZ772734">
    <property type="protein sequence ID" value="PTQ36572.1"/>
    <property type="molecule type" value="Genomic_DNA"/>
</dbReference>
<dbReference type="Proteomes" id="UP000244005">
    <property type="component" value="Unassembled WGS sequence"/>
</dbReference>
<feature type="domain" description="Macro" evidence="1">
    <location>
        <begin position="1"/>
        <end position="224"/>
    </location>
</feature>
<evidence type="ECO:0000313" key="2">
    <source>
        <dbReference type="EMBL" id="PTQ36572.1"/>
    </source>
</evidence>
<protein>
    <recommendedName>
        <fullName evidence="1">Macro domain-containing protein</fullName>
    </recommendedName>
</protein>
<proteinExistence type="predicted"/>
<organism evidence="2 3">
    <name type="scientific">Marchantia polymorpha</name>
    <name type="common">Common liverwort</name>
    <name type="synonym">Marchantia aquatica</name>
    <dbReference type="NCBI Taxonomy" id="3197"/>
    <lineage>
        <taxon>Eukaryota</taxon>
        <taxon>Viridiplantae</taxon>
        <taxon>Streptophyta</taxon>
        <taxon>Embryophyta</taxon>
        <taxon>Marchantiophyta</taxon>
        <taxon>Marchantiopsida</taxon>
        <taxon>Marchantiidae</taxon>
        <taxon>Marchantiales</taxon>
        <taxon>Marchantiaceae</taxon>
        <taxon>Marchantia</taxon>
    </lineage>
</organism>
<dbReference type="PANTHER" id="PTHR11106">
    <property type="entry name" value="GANGLIOSIDE INDUCED DIFFERENTIATION ASSOCIATED PROTEIN 2-RELATED"/>
    <property type="match status" value="1"/>
</dbReference>